<gene>
    <name evidence="1" type="ORF">HMPREF9446_03930</name>
</gene>
<accession>F3PYX3</accession>
<keyword evidence="2" id="KW-1185">Reference proteome</keyword>
<comment type="caution">
    <text evidence="1">The sequence shown here is derived from an EMBL/GenBank/DDBJ whole genome shotgun (WGS) entry which is preliminary data.</text>
</comment>
<evidence type="ECO:0000313" key="2">
    <source>
        <dbReference type="Proteomes" id="UP000003416"/>
    </source>
</evidence>
<protein>
    <submittedName>
        <fullName evidence="1">Conserved domain protein</fullName>
    </submittedName>
</protein>
<dbReference type="EMBL" id="AFBN01000115">
    <property type="protein sequence ID" value="EGF49295.1"/>
    <property type="molecule type" value="Genomic_DNA"/>
</dbReference>
<sequence>MSVLVRHAGVEVSLAPVAVIDGLEVVVHMQLHIGRTAQGERVPLLGEHVPAQPVHDTRGKDLSYGGLQHDGSQELGRLHLEHPAAFHIDIADGTVVTVFTDTARFIRAELPGPVGASDQLHLVGKRIISLAGTAYGIGDRLLQLSHVLDVKQGEIIPFPAIFQQGCILQMAEQDLVLSDLCAVASFFHCENFLKLFVVPKPIVQHRLKGCGVNDWVISKWRN</sequence>
<dbReference type="AlphaFoldDB" id="F3PYX3"/>
<dbReference type="Proteomes" id="UP000003416">
    <property type="component" value="Unassembled WGS sequence"/>
</dbReference>
<name>F3PYX3_9BACE</name>
<dbReference type="STRING" id="763034.HMPREF9446_03930"/>
<organism evidence="1 2">
    <name type="scientific">Bacteroides fluxus YIT 12057</name>
    <dbReference type="NCBI Taxonomy" id="763034"/>
    <lineage>
        <taxon>Bacteria</taxon>
        <taxon>Pseudomonadati</taxon>
        <taxon>Bacteroidota</taxon>
        <taxon>Bacteroidia</taxon>
        <taxon>Bacteroidales</taxon>
        <taxon>Bacteroidaceae</taxon>
        <taxon>Bacteroides</taxon>
    </lineage>
</organism>
<reference evidence="1 2" key="1">
    <citation type="submission" date="2011-02" db="EMBL/GenBank/DDBJ databases">
        <authorList>
            <person name="Weinstock G."/>
            <person name="Sodergren E."/>
            <person name="Clifton S."/>
            <person name="Fulton L."/>
            <person name="Fulton B."/>
            <person name="Courtney L."/>
            <person name="Fronick C."/>
            <person name="Harrison M."/>
            <person name="Strong C."/>
            <person name="Farmer C."/>
            <person name="Delahaunty K."/>
            <person name="Markovic C."/>
            <person name="Hall O."/>
            <person name="Minx P."/>
            <person name="Tomlinson C."/>
            <person name="Mitreva M."/>
            <person name="Hou S."/>
            <person name="Chen J."/>
            <person name="Wollam A."/>
            <person name="Pepin K.H."/>
            <person name="Johnson M."/>
            <person name="Bhonagiri V."/>
            <person name="Zhang X."/>
            <person name="Suruliraj S."/>
            <person name="Warren W."/>
            <person name="Chinwalla A."/>
            <person name="Mardis E.R."/>
            <person name="Wilson R.K."/>
        </authorList>
    </citation>
    <scope>NUCLEOTIDE SEQUENCE [LARGE SCALE GENOMIC DNA]</scope>
    <source>
        <strain evidence="1 2">YIT 12057</strain>
    </source>
</reference>
<evidence type="ECO:0000313" key="1">
    <source>
        <dbReference type="EMBL" id="EGF49295.1"/>
    </source>
</evidence>
<proteinExistence type="predicted"/>
<dbReference type="HOGENOM" id="CLU_1243268_0_0_10"/>